<keyword evidence="2" id="KW-0378">Hydrolase</keyword>
<dbReference type="PANTHER" id="PTHR43319">
    <property type="entry name" value="BETA-LACTAMASE-RELATED"/>
    <property type="match status" value="1"/>
</dbReference>
<evidence type="ECO:0000313" key="3">
    <source>
        <dbReference type="Proteomes" id="UP001500064"/>
    </source>
</evidence>
<proteinExistence type="predicted"/>
<dbReference type="InterPro" id="IPR012338">
    <property type="entry name" value="Beta-lactam/transpept-like"/>
</dbReference>
<dbReference type="RefSeq" id="WP_346108659.1">
    <property type="nucleotide sequence ID" value="NZ_BAAAMU010000038.1"/>
</dbReference>
<gene>
    <name evidence="2" type="ORF">GCM10009733_051180</name>
</gene>
<evidence type="ECO:0000259" key="1">
    <source>
        <dbReference type="Pfam" id="PF00144"/>
    </source>
</evidence>
<dbReference type="Proteomes" id="UP001500064">
    <property type="component" value="Unassembled WGS sequence"/>
</dbReference>
<organism evidence="2 3">
    <name type="scientific">Nonomuraea maheshkhaliensis</name>
    <dbReference type="NCBI Taxonomy" id="419590"/>
    <lineage>
        <taxon>Bacteria</taxon>
        <taxon>Bacillati</taxon>
        <taxon>Actinomycetota</taxon>
        <taxon>Actinomycetes</taxon>
        <taxon>Streptosporangiales</taxon>
        <taxon>Streptosporangiaceae</taxon>
        <taxon>Nonomuraea</taxon>
    </lineage>
</organism>
<comment type="caution">
    <text evidence="2">The sequence shown here is derived from an EMBL/GenBank/DDBJ whole genome shotgun (WGS) entry which is preliminary data.</text>
</comment>
<evidence type="ECO:0000313" key="2">
    <source>
        <dbReference type="EMBL" id="GAA1647839.1"/>
    </source>
</evidence>
<dbReference type="EMBL" id="BAAAMU010000038">
    <property type="protein sequence ID" value="GAA1647839.1"/>
    <property type="molecule type" value="Genomic_DNA"/>
</dbReference>
<reference evidence="2 3" key="1">
    <citation type="journal article" date="2019" name="Int. J. Syst. Evol. Microbiol.">
        <title>The Global Catalogue of Microorganisms (GCM) 10K type strain sequencing project: providing services to taxonomists for standard genome sequencing and annotation.</title>
        <authorList>
            <consortium name="The Broad Institute Genomics Platform"/>
            <consortium name="The Broad Institute Genome Sequencing Center for Infectious Disease"/>
            <person name="Wu L."/>
            <person name="Ma J."/>
        </authorList>
    </citation>
    <scope>NUCLEOTIDE SEQUENCE [LARGE SCALE GENOMIC DNA]</scope>
    <source>
        <strain evidence="2 3">JCM 13929</strain>
    </source>
</reference>
<dbReference type="Gene3D" id="3.40.710.10">
    <property type="entry name" value="DD-peptidase/beta-lactamase superfamily"/>
    <property type="match status" value="1"/>
</dbReference>
<name>A0ABN2FHZ7_9ACTN</name>
<accession>A0ABN2FHZ7</accession>
<protein>
    <submittedName>
        <fullName evidence="2">EstA family serine hydrolase</fullName>
    </submittedName>
</protein>
<sequence length="371" mass="39881">MTELNGTVVAAFEPVRDVVEEHLRSGAEVGLSLVVERGGEPLADLWGGHRDAARTQRWERDTITNTWSITKTVTSLAALLLVDAGELDVHAPVARYWPEFAANGKQRVEVRHLLSHTSGVSGLDQPARLDDLYDVRTAAARMAAQAPWWEPGSASGYHVLNYGHLIGELVFRLTGLSLRAFVGQHLAGPLGADFQLGVRDEDLGRVADVIPPPAGLDLSALDPGGVAHRTFTGPAADTAAANTPAWRAAELGAANGHGNARSVARILDSRTRLLKPATLDLIFAEQSNGPDLVNGLHLRWGIGFALPDRRTLPWLPDGRIAFWGGWGGSMAIIDFDRGVTIAYVMNDMGTDILGSTRSAAYIQAVYQALDR</sequence>
<dbReference type="PANTHER" id="PTHR43319:SF3">
    <property type="entry name" value="BETA-LACTAMASE-RELATED DOMAIN-CONTAINING PROTEIN"/>
    <property type="match status" value="1"/>
</dbReference>
<feature type="domain" description="Beta-lactamase-related" evidence="1">
    <location>
        <begin position="15"/>
        <end position="350"/>
    </location>
</feature>
<dbReference type="InterPro" id="IPR001466">
    <property type="entry name" value="Beta-lactam-related"/>
</dbReference>
<keyword evidence="3" id="KW-1185">Reference proteome</keyword>
<dbReference type="GO" id="GO:0016787">
    <property type="term" value="F:hydrolase activity"/>
    <property type="evidence" value="ECO:0007669"/>
    <property type="project" value="UniProtKB-KW"/>
</dbReference>
<dbReference type="InterPro" id="IPR052907">
    <property type="entry name" value="Beta-lactamase/esterase"/>
</dbReference>
<dbReference type="SUPFAM" id="SSF56601">
    <property type="entry name" value="beta-lactamase/transpeptidase-like"/>
    <property type="match status" value="1"/>
</dbReference>
<dbReference type="Pfam" id="PF00144">
    <property type="entry name" value="Beta-lactamase"/>
    <property type="match status" value="1"/>
</dbReference>